<dbReference type="CDD" id="cd02135">
    <property type="entry name" value="YdjA-like"/>
    <property type="match status" value="1"/>
</dbReference>
<evidence type="ECO:0000313" key="10">
    <source>
        <dbReference type="EMBL" id="SER90318.1"/>
    </source>
</evidence>
<organism evidence="10 11">
    <name type="scientific">Gracilibacillus ureilyticus</name>
    <dbReference type="NCBI Taxonomy" id="531814"/>
    <lineage>
        <taxon>Bacteria</taxon>
        <taxon>Bacillati</taxon>
        <taxon>Bacillota</taxon>
        <taxon>Bacilli</taxon>
        <taxon>Bacillales</taxon>
        <taxon>Bacillaceae</taxon>
        <taxon>Gracilibacillus</taxon>
    </lineage>
</organism>
<dbReference type="Pfam" id="PF00881">
    <property type="entry name" value="Nitroreductase"/>
    <property type="match status" value="1"/>
</dbReference>
<feature type="binding site" description="in other chain" evidence="8">
    <location>
        <begin position="12"/>
        <end position="14"/>
    </location>
    <ligand>
        <name>FMN</name>
        <dbReference type="ChEBI" id="CHEBI:58210"/>
        <note>ligand shared between dimeric partners</note>
    </ligand>
</feature>
<dbReference type="PIRSF" id="PIRSF000232">
    <property type="entry name" value="YdjA"/>
    <property type="match status" value="1"/>
</dbReference>
<comment type="similarity">
    <text evidence="1 7">Belongs to the nitroreductase family.</text>
</comment>
<name>A0A1H9SZL4_9BACI</name>
<evidence type="ECO:0000256" key="3">
    <source>
        <dbReference type="ARBA" id="ARBA00022643"/>
    </source>
</evidence>
<dbReference type="InterPro" id="IPR029479">
    <property type="entry name" value="Nitroreductase"/>
</dbReference>
<dbReference type="EMBL" id="FOGL01000012">
    <property type="protein sequence ID" value="SER90318.1"/>
    <property type="molecule type" value="Genomic_DNA"/>
</dbReference>
<keyword evidence="11" id="KW-1185">Reference proteome</keyword>
<accession>A0A1H9SZL4</accession>
<dbReference type="OrthoDB" id="9804207at2"/>
<evidence type="ECO:0000256" key="4">
    <source>
        <dbReference type="ARBA" id="ARBA00022857"/>
    </source>
</evidence>
<evidence type="ECO:0000256" key="1">
    <source>
        <dbReference type="ARBA" id="ARBA00007118"/>
    </source>
</evidence>
<dbReference type="PANTHER" id="PTHR43821">
    <property type="entry name" value="NAD(P)H NITROREDUCTASE YDJA-RELATED"/>
    <property type="match status" value="1"/>
</dbReference>
<gene>
    <name evidence="10" type="ORF">SAMN04487944_11285</name>
</gene>
<feature type="binding site" description="in other chain" evidence="8">
    <location>
        <begin position="138"/>
        <end position="140"/>
    </location>
    <ligand>
        <name>FMN</name>
        <dbReference type="ChEBI" id="CHEBI:58210"/>
        <note>ligand shared between dimeric partners</note>
    </ligand>
</feature>
<comment type="cofactor">
    <cofactor evidence="8">
        <name>FMN</name>
        <dbReference type="ChEBI" id="CHEBI:58210"/>
    </cofactor>
    <text evidence="8">Binds 1 FMN per subunit.</text>
</comment>
<dbReference type="InterPro" id="IPR026021">
    <property type="entry name" value="YdjA-like"/>
</dbReference>
<dbReference type="GO" id="GO:0016491">
    <property type="term" value="F:oxidoreductase activity"/>
    <property type="evidence" value="ECO:0007669"/>
    <property type="project" value="UniProtKB-UniRule"/>
</dbReference>
<dbReference type="Proteomes" id="UP000199687">
    <property type="component" value="Unassembled WGS sequence"/>
</dbReference>
<keyword evidence="6 7" id="KW-0520">NAD</keyword>
<reference evidence="10 11" key="1">
    <citation type="submission" date="2016-10" db="EMBL/GenBank/DDBJ databases">
        <authorList>
            <person name="de Groot N.N."/>
        </authorList>
    </citation>
    <scope>NUCLEOTIDE SEQUENCE [LARGE SCALE GENOMIC DNA]</scope>
    <source>
        <strain evidence="10 11">CGMCC 1.7727</strain>
    </source>
</reference>
<dbReference type="Gene3D" id="3.40.109.10">
    <property type="entry name" value="NADH Oxidase"/>
    <property type="match status" value="1"/>
</dbReference>
<feature type="binding site" evidence="8">
    <location>
        <position position="41"/>
    </location>
    <ligand>
        <name>FMN</name>
        <dbReference type="ChEBI" id="CHEBI:58210"/>
        <note>ligand shared between dimeric partners</note>
    </ligand>
</feature>
<evidence type="ECO:0000256" key="2">
    <source>
        <dbReference type="ARBA" id="ARBA00022630"/>
    </source>
</evidence>
<evidence type="ECO:0000256" key="7">
    <source>
        <dbReference type="PIRNR" id="PIRNR000232"/>
    </source>
</evidence>
<dbReference type="EC" id="1.-.-.-" evidence="7"/>
<dbReference type="InterPro" id="IPR052530">
    <property type="entry name" value="NAD(P)H_nitroreductase"/>
</dbReference>
<keyword evidence="2 7" id="KW-0285">Flavoprotein</keyword>
<dbReference type="AlphaFoldDB" id="A0A1H9SZL4"/>
<evidence type="ECO:0000256" key="8">
    <source>
        <dbReference type="PIRSR" id="PIRSR000232-1"/>
    </source>
</evidence>
<dbReference type="SUPFAM" id="SSF55469">
    <property type="entry name" value="FMN-dependent nitroreductase-like"/>
    <property type="match status" value="1"/>
</dbReference>
<evidence type="ECO:0000256" key="5">
    <source>
        <dbReference type="ARBA" id="ARBA00023002"/>
    </source>
</evidence>
<evidence type="ECO:0000313" key="11">
    <source>
        <dbReference type="Proteomes" id="UP000199687"/>
    </source>
</evidence>
<keyword evidence="5 7" id="KW-0560">Oxidoreductase</keyword>
<dbReference type="STRING" id="531814.SAMN04487944_11285"/>
<dbReference type="PANTHER" id="PTHR43821:SF1">
    <property type="entry name" value="NAD(P)H NITROREDUCTASE YDJA-RELATED"/>
    <property type="match status" value="1"/>
</dbReference>
<evidence type="ECO:0000256" key="6">
    <source>
        <dbReference type="ARBA" id="ARBA00023027"/>
    </source>
</evidence>
<protein>
    <recommendedName>
        <fullName evidence="7">Putative NAD(P)H nitroreductase</fullName>
        <ecNumber evidence="7">1.-.-.-</ecNumber>
    </recommendedName>
</protein>
<evidence type="ECO:0000259" key="9">
    <source>
        <dbReference type="Pfam" id="PF00881"/>
    </source>
</evidence>
<proteinExistence type="inferred from homology"/>
<keyword evidence="4 7" id="KW-0521">NADP</keyword>
<feature type="domain" description="Nitroreductase" evidence="9">
    <location>
        <begin position="9"/>
        <end position="169"/>
    </location>
</feature>
<dbReference type="InterPro" id="IPR000415">
    <property type="entry name" value="Nitroreductase-like"/>
</dbReference>
<sequence>MGMNLKQLIKERRSISIYKEEPVSADLMKELLNTAVWVPNHKMTEPWRFVFVNGEAKRKLAEINREIAKEKANTAPVEKLDEIGEIGYQKIMKVPFIIFVINKINPIQKLIEEDYASASCLIQNFSLLAWEEGMSVFWKTGKLTFCEETAELIGLKDDERVVGLLQVGYPAKDQTPVPRIPATERITELP</sequence>
<keyword evidence="3 7" id="KW-0288">FMN</keyword>